<dbReference type="SUPFAM" id="SSF51306">
    <property type="entry name" value="LexA/Signal peptidase"/>
    <property type="match status" value="1"/>
</dbReference>
<evidence type="ECO:0000313" key="6">
    <source>
        <dbReference type="Proteomes" id="UP001302257"/>
    </source>
</evidence>
<keyword evidence="6" id="KW-1185">Reference proteome</keyword>
<reference evidence="5 6" key="1">
    <citation type="submission" date="2023-08" db="EMBL/GenBank/DDBJ databases">
        <title>Rhodoferax potami sp. nov. and Rhodoferax mekongensis sp. nov., isolated from the Mekong River in Thailand.</title>
        <authorList>
            <person name="Kitikhun S."/>
            <person name="Charoenyingcharoen P."/>
            <person name="Siriarchawattana P."/>
            <person name="Likhitrattanapisal S."/>
            <person name="Nilsakha T."/>
            <person name="Chanpet A."/>
            <person name="Rattanawaree P."/>
            <person name="Ingsriswang S."/>
        </authorList>
    </citation>
    <scope>NUCLEOTIDE SEQUENCE [LARGE SCALE GENOMIC DNA]</scope>
    <source>
        <strain evidence="5 6">TBRC 17307</strain>
    </source>
</reference>
<keyword evidence="2" id="KW-0238">DNA-binding</keyword>
<evidence type="ECO:0000256" key="2">
    <source>
        <dbReference type="ARBA" id="ARBA00023125"/>
    </source>
</evidence>
<dbReference type="InterPro" id="IPR036286">
    <property type="entry name" value="LexA/Signal_pep-like_sf"/>
</dbReference>
<evidence type="ECO:0000256" key="3">
    <source>
        <dbReference type="ARBA" id="ARBA00023163"/>
    </source>
</evidence>
<dbReference type="Pfam" id="PF00717">
    <property type="entry name" value="Peptidase_S24"/>
    <property type="match status" value="1"/>
</dbReference>
<dbReference type="Proteomes" id="UP001302257">
    <property type="component" value="Chromosome"/>
</dbReference>
<dbReference type="SUPFAM" id="SSF47413">
    <property type="entry name" value="lambda repressor-like DNA-binding domains"/>
    <property type="match status" value="1"/>
</dbReference>
<protein>
    <submittedName>
        <fullName evidence="5">LexA family transcriptional regulator</fullName>
    </submittedName>
</protein>
<evidence type="ECO:0000259" key="4">
    <source>
        <dbReference type="PROSITE" id="PS50943"/>
    </source>
</evidence>
<sequence length="226" mass="25416">MTEPTIEIRRKHLAEQLKKSKLSRSDFANKLGISRSYLTQLLTEGFRFGEKSARALEKKLRLPDGFMDSSAESEVRSVEVWESPDDLPEGVFAIVPRVAIQLSAGSGAISEGEMDLPPLAFRADWLKKKNVTSRDNLRVCEVSGDSMEGYLYDGDSVLIDIGQRDLVDNEVYAIRYGDELRIKRIGKRFDGGIIIKSDNPRYQPESLSPSEAEQIHIIGRKIWRGG</sequence>
<name>A0ABZ0B2D7_9BURK</name>
<feature type="domain" description="HTH cro/C1-type" evidence="4">
    <location>
        <begin position="13"/>
        <end position="66"/>
    </location>
</feature>
<accession>A0ABZ0B2D7</accession>
<dbReference type="RefSeq" id="WP_313868703.1">
    <property type="nucleotide sequence ID" value="NZ_CP132507.1"/>
</dbReference>
<keyword evidence="1" id="KW-0805">Transcription regulation</keyword>
<keyword evidence="3" id="KW-0804">Transcription</keyword>
<dbReference type="CDD" id="cd00093">
    <property type="entry name" value="HTH_XRE"/>
    <property type="match status" value="1"/>
</dbReference>
<dbReference type="PANTHER" id="PTHR40661:SF3">
    <property type="entry name" value="FELS-1 PROPHAGE TRANSCRIPTIONAL REGULATOR"/>
    <property type="match status" value="1"/>
</dbReference>
<dbReference type="PROSITE" id="PS50943">
    <property type="entry name" value="HTH_CROC1"/>
    <property type="match status" value="1"/>
</dbReference>
<dbReference type="Gene3D" id="1.10.260.40">
    <property type="entry name" value="lambda repressor-like DNA-binding domains"/>
    <property type="match status" value="1"/>
</dbReference>
<dbReference type="InterPro" id="IPR010982">
    <property type="entry name" value="Lambda_DNA-bd_dom_sf"/>
</dbReference>
<gene>
    <name evidence="5" type="ORF">RAN89_06015</name>
</gene>
<evidence type="ECO:0000313" key="5">
    <source>
        <dbReference type="EMBL" id="WNO05981.1"/>
    </source>
</evidence>
<dbReference type="Gene3D" id="2.10.109.10">
    <property type="entry name" value="Umud Fragment, subunit A"/>
    <property type="match status" value="1"/>
</dbReference>
<dbReference type="InterPro" id="IPR015927">
    <property type="entry name" value="Peptidase_S24_S26A/B/C"/>
</dbReference>
<dbReference type="PANTHER" id="PTHR40661">
    <property type="match status" value="1"/>
</dbReference>
<dbReference type="EMBL" id="CP132507">
    <property type="protein sequence ID" value="WNO05981.1"/>
    <property type="molecule type" value="Genomic_DNA"/>
</dbReference>
<proteinExistence type="predicted"/>
<dbReference type="CDD" id="cd06529">
    <property type="entry name" value="S24_LexA-like"/>
    <property type="match status" value="1"/>
</dbReference>
<evidence type="ECO:0000256" key="1">
    <source>
        <dbReference type="ARBA" id="ARBA00023015"/>
    </source>
</evidence>
<dbReference type="SMART" id="SM00530">
    <property type="entry name" value="HTH_XRE"/>
    <property type="match status" value="1"/>
</dbReference>
<dbReference type="InterPro" id="IPR001387">
    <property type="entry name" value="Cro/C1-type_HTH"/>
</dbReference>
<organism evidence="5 6">
    <name type="scientific">Rhodoferax mekongensis</name>
    <dbReference type="NCBI Taxonomy" id="3068341"/>
    <lineage>
        <taxon>Bacteria</taxon>
        <taxon>Pseudomonadati</taxon>
        <taxon>Pseudomonadota</taxon>
        <taxon>Betaproteobacteria</taxon>
        <taxon>Burkholderiales</taxon>
        <taxon>Comamonadaceae</taxon>
        <taxon>Rhodoferax</taxon>
    </lineage>
</organism>
<dbReference type="InterPro" id="IPR039418">
    <property type="entry name" value="LexA-like"/>
</dbReference>